<dbReference type="Gene3D" id="1.10.10.10">
    <property type="entry name" value="Winged helix-like DNA-binding domain superfamily/Winged helix DNA-binding domain"/>
    <property type="match status" value="1"/>
</dbReference>
<proteinExistence type="predicted"/>
<keyword evidence="3" id="KW-0804">Transcription</keyword>
<reference evidence="5 6" key="1">
    <citation type="submission" date="2019-05" db="EMBL/GenBank/DDBJ databases">
        <title>Psychrobacillus vulpis sp. nov., a new species isolated from feces of a red fox that inhabits in The Tablas de Daimiel Natural Park, Albacete, Spain.</title>
        <authorList>
            <person name="Rodriguez M."/>
            <person name="Reina J.C."/>
            <person name="Bejar V."/>
            <person name="Llamas I."/>
        </authorList>
    </citation>
    <scope>NUCLEOTIDE SEQUENCE [LARGE SCALE GENOMIC DNA]</scope>
    <source>
        <strain evidence="5 6">NEAU-3TGS17</strain>
    </source>
</reference>
<evidence type="ECO:0000256" key="2">
    <source>
        <dbReference type="ARBA" id="ARBA00023125"/>
    </source>
</evidence>
<accession>A0A544T522</accession>
<evidence type="ECO:0000313" key="6">
    <source>
        <dbReference type="Proteomes" id="UP000317316"/>
    </source>
</evidence>
<name>A0A544T522_9BACI</name>
<sequence length="119" mass="13848">MEVFLLDKPNDTNIYNNYCSNYHQAIEFIGKRWMGMIIYTLLSGSKRYNEILTSIPGISDRLLTERLNDLVDAKLVNKKLLESSTKKVEYELTANGFAFKEVIVSLQKWIDICEFEKKS</sequence>
<protein>
    <submittedName>
        <fullName evidence="5">Helix-turn-helix transcriptional regulator</fullName>
    </submittedName>
</protein>
<evidence type="ECO:0000313" key="5">
    <source>
        <dbReference type="EMBL" id="TQR12529.1"/>
    </source>
</evidence>
<dbReference type="Proteomes" id="UP000317316">
    <property type="component" value="Unassembled WGS sequence"/>
</dbReference>
<evidence type="ECO:0000256" key="3">
    <source>
        <dbReference type="ARBA" id="ARBA00023163"/>
    </source>
</evidence>
<keyword evidence="6" id="KW-1185">Reference proteome</keyword>
<dbReference type="SUPFAM" id="SSF46785">
    <property type="entry name" value="Winged helix' DNA-binding domain"/>
    <property type="match status" value="1"/>
</dbReference>
<gene>
    <name evidence="5" type="ORF">FG382_12955</name>
</gene>
<dbReference type="PANTHER" id="PTHR33204:SF37">
    <property type="entry name" value="HTH-TYPE TRANSCRIPTIONAL REGULATOR YODB"/>
    <property type="match status" value="1"/>
</dbReference>
<dbReference type="InterPro" id="IPR036390">
    <property type="entry name" value="WH_DNA-bd_sf"/>
</dbReference>
<dbReference type="AlphaFoldDB" id="A0A544T522"/>
<dbReference type="GO" id="GO:0003677">
    <property type="term" value="F:DNA binding"/>
    <property type="evidence" value="ECO:0007669"/>
    <property type="project" value="UniProtKB-KW"/>
</dbReference>
<keyword evidence="2" id="KW-0238">DNA-binding</keyword>
<dbReference type="Pfam" id="PF01638">
    <property type="entry name" value="HxlR"/>
    <property type="match status" value="1"/>
</dbReference>
<keyword evidence="1" id="KW-0805">Transcription regulation</keyword>
<dbReference type="OrthoDB" id="9800966at2"/>
<comment type="caution">
    <text evidence="5">The sequence shown here is derived from an EMBL/GenBank/DDBJ whole genome shotgun (WGS) entry which is preliminary data.</text>
</comment>
<dbReference type="EMBL" id="VDGH01000007">
    <property type="protein sequence ID" value="TQR12529.1"/>
    <property type="molecule type" value="Genomic_DNA"/>
</dbReference>
<dbReference type="InterPro" id="IPR002577">
    <property type="entry name" value="HTH_HxlR"/>
</dbReference>
<dbReference type="PANTHER" id="PTHR33204">
    <property type="entry name" value="TRANSCRIPTIONAL REGULATOR, MARR FAMILY"/>
    <property type="match status" value="1"/>
</dbReference>
<evidence type="ECO:0000259" key="4">
    <source>
        <dbReference type="PROSITE" id="PS51118"/>
    </source>
</evidence>
<feature type="domain" description="HTH hxlR-type" evidence="4">
    <location>
        <begin position="19"/>
        <end position="118"/>
    </location>
</feature>
<dbReference type="PROSITE" id="PS51118">
    <property type="entry name" value="HTH_HXLR"/>
    <property type="match status" value="1"/>
</dbReference>
<dbReference type="InterPro" id="IPR036388">
    <property type="entry name" value="WH-like_DNA-bd_sf"/>
</dbReference>
<organism evidence="5 6">
    <name type="scientific">Psychrobacillus lasiicapitis</name>
    <dbReference type="NCBI Taxonomy" id="1636719"/>
    <lineage>
        <taxon>Bacteria</taxon>
        <taxon>Bacillati</taxon>
        <taxon>Bacillota</taxon>
        <taxon>Bacilli</taxon>
        <taxon>Bacillales</taxon>
        <taxon>Bacillaceae</taxon>
        <taxon>Psychrobacillus</taxon>
    </lineage>
</organism>
<evidence type="ECO:0000256" key="1">
    <source>
        <dbReference type="ARBA" id="ARBA00023015"/>
    </source>
</evidence>